<reference evidence="3 5" key="2">
    <citation type="journal article" date="2018" name="Plant J.">
        <title>The Physcomitrella patens chromosome-scale assembly reveals moss genome structure and evolution.</title>
        <authorList>
            <person name="Lang D."/>
            <person name="Ullrich K.K."/>
            <person name="Murat F."/>
            <person name="Fuchs J."/>
            <person name="Jenkins J."/>
            <person name="Haas F.B."/>
            <person name="Piednoel M."/>
            <person name="Gundlach H."/>
            <person name="Van Bel M."/>
            <person name="Meyberg R."/>
            <person name="Vives C."/>
            <person name="Morata J."/>
            <person name="Symeonidi A."/>
            <person name="Hiss M."/>
            <person name="Muchero W."/>
            <person name="Kamisugi Y."/>
            <person name="Saleh O."/>
            <person name="Blanc G."/>
            <person name="Decker E.L."/>
            <person name="van Gessel N."/>
            <person name="Grimwood J."/>
            <person name="Hayes R.D."/>
            <person name="Graham S.W."/>
            <person name="Gunter L.E."/>
            <person name="McDaniel S.F."/>
            <person name="Hoernstein S.N.W."/>
            <person name="Larsson A."/>
            <person name="Li F.W."/>
            <person name="Perroud P.F."/>
            <person name="Phillips J."/>
            <person name="Ranjan P."/>
            <person name="Rokshar D.S."/>
            <person name="Rothfels C.J."/>
            <person name="Schneider L."/>
            <person name="Shu S."/>
            <person name="Stevenson D.W."/>
            <person name="Thummler F."/>
            <person name="Tillich M."/>
            <person name="Villarreal Aguilar J.C."/>
            <person name="Widiez T."/>
            <person name="Wong G.K."/>
            <person name="Wymore A."/>
            <person name="Zhang Y."/>
            <person name="Zimmer A.D."/>
            <person name="Quatrano R.S."/>
            <person name="Mayer K.F.X."/>
            <person name="Goodstein D."/>
            <person name="Casacuberta J.M."/>
            <person name="Vandepoele K."/>
            <person name="Reski R."/>
            <person name="Cuming A.C."/>
            <person name="Tuskan G.A."/>
            <person name="Maumus F."/>
            <person name="Salse J."/>
            <person name="Schmutz J."/>
            <person name="Rensing S.A."/>
        </authorList>
    </citation>
    <scope>NUCLEOTIDE SEQUENCE [LARGE SCALE GENOMIC DNA]</scope>
    <source>
        <strain evidence="4 5">cv. Gransden 2004</strain>
    </source>
</reference>
<reference evidence="4" key="3">
    <citation type="submission" date="2020-12" db="UniProtKB">
        <authorList>
            <consortium name="EnsemblPlants"/>
        </authorList>
    </citation>
    <scope>IDENTIFICATION</scope>
</reference>
<sequence>MFDHCRLFVLFLIFSLVRCHVHGLSETELARSVLAQKDMDLNTLVEQVQKNHENFKNNCELLQNCSAVSGCSRLSCFKYYGASGPGDYKCHHVSNNSFCPVAVGTCQHRNFDFSQSFLRRVVDDSATEQSICAQKNLDVFFKNMSNHTHLFQVYFGASDGSFRVFPGSDEANCENSYEPRIRPWYRRSIHARKSIVVLIDTGSTMTNKIEAENGSLLDLLKGKLSTNFLTTLDEKDMIFFMTFGFNEFKQLNSAAVVESDPGVQNGNSTVDKLTKLLDAIDSKSSLKDPTETDVISAINNASDVLSTSDSQYFNVILMFTTGDNIPQNITVDASVRLFIYKLIIGPNLTSDNCTEKILIEHLKYNDFQQNAPFAMKSYFSWLGKLHRLIMNGSIDYSELHEDFNGIDSHTFTLSKPDIFKNETSNDYKFTDNTTLQNAVHDRNQTTSSSGEYDASTMTNVPSVCYKPSICPGPKSEINSLCPAKNDNQNTKVSCCGDCIARGEPNHTALIAGLVVAGAVVISFVSIWLVNFCIR</sequence>
<dbReference type="AlphaFoldDB" id="A0A2K1L0A2"/>
<feature type="chain" id="PRO_5036043108" description="VWFA domain-containing protein" evidence="2">
    <location>
        <begin position="20"/>
        <end position="534"/>
    </location>
</feature>
<dbReference type="PANTHER" id="PTHR10166">
    <property type="entry name" value="VOLTAGE-DEPENDENT CALCIUM CHANNEL SUBUNIT ALPHA-2/DELTA-RELATED"/>
    <property type="match status" value="1"/>
</dbReference>
<feature type="signal peptide" evidence="2">
    <location>
        <begin position="1"/>
        <end position="19"/>
    </location>
</feature>
<dbReference type="InterPro" id="IPR051173">
    <property type="entry name" value="Ca_channel_alpha-2/delta"/>
</dbReference>
<evidence type="ECO:0008006" key="6">
    <source>
        <dbReference type="Google" id="ProtNLM"/>
    </source>
</evidence>
<evidence type="ECO:0000313" key="4">
    <source>
        <dbReference type="EnsemblPlants" id="Pp3c2_5170V3.1"/>
    </source>
</evidence>
<dbReference type="STRING" id="3218.A0A2K1L0A2"/>
<proteinExistence type="predicted"/>
<dbReference type="EnsemblPlants" id="Pp3c2_5170V3.1">
    <property type="protein sequence ID" value="Pp3c2_5170V3.1"/>
    <property type="gene ID" value="Pp3c2_5170"/>
</dbReference>
<evidence type="ECO:0000313" key="3">
    <source>
        <dbReference type="EMBL" id="PNR59455.1"/>
    </source>
</evidence>
<keyword evidence="1" id="KW-1133">Transmembrane helix</keyword>
<reference evidence="3 5" key="1">
    <citation type="journal article" date="2008" name="Science">
        <title>The Physcomitrella genome reveals evolutionary insights into the conquest of land by plants.</title>
        <authorList>
            <person name="Rensing S."/>
            <person name="Lang D."/>
            <person name="Zimmer A."/>
            <person name="Terry A."/>
            <person name="Salamov A."/>
            <person name="Shapiro H."/>
            <person name="Nishiyama T."/>
            <person name="Perroud P.-F."/>
            <person name="Lindquist E."/>
            <person name="Kamisugi Y."/>
            <person name="Tanahashi T."/>
            <person name="Sakakibara K."/>
            <person name="Fujita T."/>
            <person name="Oishi K."/>
            <person name="Shin-I T."/>
            <person name="Kuroki Y."/>
            <person name="Toyoda A."/>
            <person name="Suzuki Y."/>
            <person name="Hashimoto A."/>
            <person name="Yamaguchi K."/>
            <person name="Sugano A."/>
            <person name="Kohara Y."/>
            <person name="Fujiyama A."/>
            <person name="Anterola A."/>
            <person name="Aoki S."/>
            <person name="Ashton N."/>
            <person name="Barbazuk W.B."/>
            <person name="Barker E."/>
            <person name="Bennetzen J."/>
            <person name="Bezanilla M."/>
            <person name="Blankenship R."/>
            <person name="Cho S.H."/>
            <person name="Dutcher S."/>
            <person name="Estelle M."/>
            <person name="Fawcett J.A."/>
            <person name="Gundlach H."/>
            <person name="Hanada K."/>
            <person name="Heyl A."/>
            <person name="Hicks K.A."/>
            <person name="Hugh J."/>
            <person name="Lohr M."/>
            <person name="Mayer K."/>
            <person name="Melkozernov A."/>
            <person name="Murata T."/>
            <person name="Nelson D."/>
            <person name="Pils B."/>
            <person name="Prigge M."/>
            <person name="Reiss B."/>
            <person name="Renner T."/>
            <person name="Rombauts S."/>
            <person name="Rushton P."/>
            <person name="Sanderfoot A."/>
            <person name="Schween G."/>
            <person name="Shiu S.-H."/>
            <person name="Stueber K."/>
            <person name="Theodoulou F.L."/>
            <person name="Tu H."/>
            <person name="Van de Peer Y."/>
            <person name="Verrier P.J."/>
            <person name="Waters E."/>
            <person name="Wood A."/>
            <person name="Yang L."/>
            <person name="Cove D."/>
            <person name="Cuming A."/>
            <person name="Hasebe M."/>
            <person name="Lucas S."/>
            <person name="Mishler D.B."/>
            <person name="Reski R."/>
            <person name="Grigoriev I."/>
            <person name="Quatrano R.S."/>
            <person name="Boore J.L."/>
        </authorList>
    </citation>
    <scope>NUCLEOTIDE SEQUENCE [LARGE SCALE GENOMIC DNA]</scope>
    <source>
        <strain evidence="4 5">cv. Gransden 2004</strain>
    </source>
</reference>
<dbReference type="Gene3D" id="3.30.450.20">
    <property type="entry name" value="PAS domain"/>
    <property type="match status" value="1"/>
</dbReference>
<keyword evidence="1" id="KW-0472">Membrane</keyword>
<protein>
    <recommendedName>
        <fullName evidence="6">VWFA domain-containing protein</fullName>
    </recommendedName>
</protein>
<accession>A0A2K1L0A2</accession>
<keyword evidence="5" id="KW-1185">Reference proteome</keyword>
<dbReference type="Gramene" id="Pp3c2_5170V3.1">
    <property type="protein sequence ID" value="Pp3c2_5170V3.1"/>
    <property type="gene ID" value="Pp3c2_5170"/>
</dbReference>
<feature type="transmembrane region" description="Helical" evidence="1">
    <location>
        <begin position="508"/>
        <end position="533"/>
    </location>
</feature>
<keyword evidence="1" id="KW-0812">Transmembrane</keyword>
<dbReference type="EnsemblPlants" id="Pp3c2_5170V3.2">
    <property type="protein sequence ID" value="Pp3c2_5170V3.2"/>
    <property type="gene ID" value="Pp3c2_5170"/>
</dbReference>
<dbReference type="SUPFAM" id="SSF53300">
    <property type="entry name" value="vWA-like"/>
    <property type="match status" value="1"/>
</dbReference>
<dbReference type="InParanoid" id="A0A2K1L0A2"/>
<dbReference type="InterPro" id="IPR036465">
    <property type="entry name" value="vWFA_dom_sf"/>
</dbReference>
<dbReference type="GO" id="GO:0005891">
    <property type="term" value="C:voltage-gated calcium channel complex"/>
    <property type="evidence" value="ECO:0000318"/>
    <property type="project" value="GO_Central"/>
</dbReference>
<dbReference type="EMBL" id="ABEU02000002">
    <property type="protein sequence ID" value="PNR59455.1"/>
    <property type="molecule type" value="Genomic_DNA"/>
</dbReference>
<dbReference type="GO" id="GO:0005245">
    <property type="term" value="F:voltage-gated calcium channel activity"/>
    <property type="evidence" value="ECO:0000318"/>
    <property type="project" value="GO_Central"/>
</dbReference>
<dbReference type="Proteomes" id="UP000006727">
    <property type="component" value="Chromosome 2"/>
</dbReference>
<keyword evidence="2" id="KW-0732">Signal</keyword>
<evidence type="ECO:0000313" key="5">
    <source>
        <dbReference type="Proteomes" id="UP000006727"/>
    </source>
</evidence>
<evidence type="ECO:0000256" key="2">
    <source>
        <dbReference type="SAM" id="SignalP"/>
    </source>
</evidence>
<dbReference type="Gramene" id="Pp3c2_5170V3.2">
    <property type="protein sequence ID" value="Pp3c2_5170V3.2"/>
    <property type="gene ID" value="Pp3c2_5170"/>
</dbReference>
<organism evidence="3">
    <name type="scientific">Physcomitrium patens</name>
    <name type="common">Spreading-leaved earth moss</name>
    <name type="synonym">Physcomitrella patens</name>
    <dbReference type="NCBI Taxonomy" id="3218"/>
    <lineage>
        <taxon>Eukaryota</taxon>
        <taxon>Viridiplantae</taxon>
        <taxon>Streptophyta</taxon>
        <taxon>Embryophyta</taxon>
        <taxon>Bryophyta</taxon>
        <taxon>Bryophytina</taxon>
        <taxon>Bryopsida</taxon>
        <taxon>Funariidae</taxon>
        <taxon>Funariales</taxon>
        <taxon>Funariaceae</taxon>
        <taxon>Physcomitrium</taxon>
    </lineage>
</organism>
<gene>
    <name evidence="3" type="ORF">PHYPA_002246</name>
</gene>
<evidence type="ECO:0000256" key="1">
    <source>
        <dbReference type="SAM" id="Phobius"/>
    </source>
</evidence>
<dbReference type="PANTHER" id="PTHR10166:SF37">
    <property type="entry name" value="STOLID, ISOFORM H"/>
    <property type="match status" value="1"/>
</dbReference>
<name>A0A2K1L0A2_PHYPA</name>